<sequence length="79" mass="8005">MTRLLTHSDLTSLLDPAACLTALADGFRVAEAVPVAGQRVRTDLPFPGTATALIPGLCAGRVARGWAVCTGVAADGSGR</sequence>
<dbReference type="Proteomes" id="UP000656881">
    <property type="component" value="Unassembled WGS sequence"/>
</dbReference>
<gene>
    <name evidence="1" type="ORF">GCM10012286_29690</name>
</gene>
<accession>A0ABQ2LX78</accession>
<comment type="caution">
    <text evidence="1">The sequence shown here is derived from an EMBL/GenBank/DDBJ whole genome shotgun (WGS) entry which is preliminary data.</text>
</comment>
<proteinExistence type="predicted"/>
<organism evidence="1 2">
    <name type="scientific">Streptomyces lasiicapitis</name>
    <dbReference type="NCBI Taxonomy" id="1923961"/>
    <lineage>
        <taxon>Bacteria</taxon>
        <taxon>Bacillati</taxon>
        <taxon>Actinomycetota</taxon>
        <taxon>Actinomycetes</taxon>
        <taxon>Kitasatosporales</taxon>
        <taxon>Streptomycetaceae</taxon>
        <taxon>Streptomyces</taxon>
    </lineage>
</organism>
<keyword evidence="2" id="KW-1185">Reference proteome</keyword>
<name>A0ABQ2LX78_9ACTN</name>
<evidence type="ECO:0000313" key="2">
    <source>
        <dbReference type="Proteomes" id="UP000656881"/>
    </source>
</evidence>
<dbReference type="RefSeq" id="WP_306309898.1">
    <property type="nucleotide sequence ID" value="NZ_BMNG01000006.1"/>
</dbReference>
<reference evidence="2" key="1">
    <citation type="journal article" date="2019" name="Int. J. Syst. Evol. Microbiol.">
        <title>The Global Catalogue of Microorganisms (GCM) 10K type strain sequencing project: providing services to taxonomists for standard genome sequencing and annotation.</title>
        <authorList>
            <consortium name="The Broad Institute Genomics Platform"/>
            <consortium name="The Broad Institute Genome Sequencing Center for Infectious Disease"/>
            <person name="Wu L."/>
            <person name="Ma J."/>
        </authorList>
    </citation>
    <scope>NUCLEOTIDE SEQUENCE [LARGE SCALE GENOMIC DNA]</scope>
    <source>
        <strain evidence="2">CGMCC 4.7349</strain>
    </source>
</reference>
<dbReference type="EMBL" id="BMNG01000006">
    <property type="protein sequence ID" value="GGO44160.1"/>
    <property type="molecule type" value="Genomic_DNA"/>
</dbReference>
<evidence type="ECO:0000313" key="1">
    <source>
        <dbReference type="EMBL" id="GGO44160.1"/>
    </source>
</evidence>
<protein>
    <submittedName>
        <fullName evidence="1">Uncharacterized protein</fullName>
    </submittedName>
</protein>